<feature type="region of interest" description="Disordered" evidence="1">
    <location>
        <begin position="69"/>
        <end position="108"/>
    </location>
</feature>
<dbReference type="EMBL" id="AP014960">
    <property type="protein sequence ID" value="BAS89247.1"/>
    <property type="molecule type" value="Genomic_DNA"/>
</dbReference>
<accession>A0A0P0WAL1</accession>
<dbReference type="Proteomes" id="UP000059680">
    <property type="component" value="Chromosome 4"/>
</dbReference>
<dbReference type="AlphaFoldDB" id="A0A0P0WAL1"/>
<proteinExistence type="predicted"/>
<protein>
    <submittedName>
        <fullName evidence="2">Os04g0429850 protein</fullName>
    </submittedName>
</protein>
<evidence type="ECO:0000313" key="2">
    <source>
        <dbReference type="EMBL" id="BAS89247.1"/>
    </source>
</evidence>
<reference evidence="3" key="1">
    <citation type="journal article" date="2005" name="Nature">
        <title>The map-based sequence of the rice genome.</title>
        <authorList>
            <consortium name="International rice genome sequencing project (IRGSP)"/>
            <person name="Matsumoto T."/>
            <person name="Wu J."/>
            <person name="Kanamori H."/>
            <person name="Katayose Y."/>
            <person name="Fujisawa M."/>
            <person name="Namiki N."/>
            <person name="Mizuno H."/>
            <person name="Yamamoto K."/>
            <person name="Antonio B.A."/>
            <person name="Baba T."/>
            <person name="Sakata K."/>
            <person name="Nagamura Y."/>
            <person name="Aoki H."/>
            <person name="Arikawa K."/>
            <person name="Arita K."/>
            <person name="Bito T."/>
            <person name="Chiden Y."/>
            <person name="Fujitsuka N."/>
            <person name="Fukunaka R."/>
            <person name="Hamada M."/>
            <person name="Harada C."/>
            <person name="Hayashi A."/>
            <person name="Hijishita S."/>
            <person name="Honda M."/>
            <person name="Hosokawa S."/>
            <person name="Ichikawa Y."/>
            <person name="Idonuma A."/>
            <person name="Iijima M."/>
            <person name="Ikeda M."/>
            <person name="Ikeno M."/>
            <person name="Ito K."/>
            <person name="Ito S."/>
            <person name="Ito T."/>
            <person name="Ito Y."/>
            <person name="Ito Y."/>
            <person name="Iwabuchi A."/>
            <person name="Kamiya K."/>
            <person name="Karasawa W."/>
            <person name="Kurita K."/>
            <person name="Katagiri S."/>
            <person name="Kikuta A."/>
            <person name="Kobayashi H."/>
            <person name="Kobayashi N."/>
            <person name="Machita K."/>
            <person name="Maehara T."/>
            <person name="Masukawa M."/>
            <person name="Mizubayashi T."/>
            <person name="Mukai Y."/>
            <person name="Nagasaki H."/>
            <person name="Nagata Y."/>
            <person name="Naito S."/>
            <person name="Nakashima M."/>
            <person name="Nakama Y."/>
            <person name="Nakamichi Y."/>
            <person name="Nakamura M."/>
            <person name="Meguro A."/>
            <person name="Negishi M."/>
            <person name="Ohta I."/>
            <person name="Ohta T."/>
            <person name="Okamoto M."/>
            <person name="Ono N."/>
            <person name="Saji S."/>
            <person name="Sakaguchi M."/>
            <person name="Sakai K."/>
            <person name="Shibata M."/>
            <person name="Shimokawa T."/>
            <person name="Song J."/>
            <person name="Takazaki Y."/>
            <person name="Terasawa K."/>
            <person name="Tsugane M."/>
            <person name="Tsuji K."/>
            <person name="Ueda S."/>
            <person name="Waki K."/>
            <person name="Yamagata H."/>
            <person name="Yamamoto M."/>
            <person name="Yamamoto S."/>
            <person name="Yamane H."/>
            <person name="Yoshiki S."/>
            <person name="Yoshihara R."/>
            <person name="Yukawa K."/>
            <person name="Zhong H."/>
            <person name="Yano M."/>
            <person name="Yuan Q."/>
            <person name="Ouyang S."/>
            <person name="Liu J."/>
            <person name="Jones K.M."/>
            <person name="Gansberger K."/>
            <person name="Moffat K."/>
            <person name="Hill J."/>
            <person name="Bera J."/>
            <person name="Fadrosh D."/>
            <person name="Jin S."/>
            <person name="Johri S."/>
            <person name="Kim M."/>
            <person name="Overton L."/>
            <person name="Reardon M."/>
            <person name="Tsitrin T."/>
            <person name="Vuong H."/>
            <person name="Weaver B."/>
            <person name="Ciecko A."/>
            <person name="Tallon L."/>
            <person name="Jackson J."/>
            <person name="Pai G."/>
            <person name="Aken S.V."/>
            <person name="Utterback T."/>
            <person name="Reidmuller S."/>
            <person name="Feldblyum T."/>
            <person name="Hsiao J."/>
            <person name="Zismann V."/>
            <person name="Iobst S."/>
            <person name="de Vazeille A.R."/>
            <person name="Buell C.R."/>
            <person name="Ying K."/>
            <person name="Li Y."/>
            <person name="Lu T."/>
            <person name="Huang Y."/>
            <person name="Zhao Q."/>
            <person name="Feng Q."/>
            <person name="Zhang L."/>
            <person name="Zhu J."/>
            <person name="Weng Q."/>
            <person name="Mu J."/>
            <person name="Lu Y."/>
            <person name="Fan D."/>
            <person name="Liu Y."/>
            <person name="Guan J."/>
            <person name="Zhang Y."/>
            <person name="Yu S."/>
            <person name="Liu X."/>
            <person name="Zhang Y."/>
            <person name="Hong G."/>
            <person name="Han B."/>
            <person name="Choisne N."/>
            <person name="Demange N."/>
            <person name="Orjeda G."/>
            <person name="Samain S."/>
            <person name="Cattolico L."/>
            <person name="Pelletier E."/>
            <person name="Couloux A."/>
            <person name="Segurens B."/>
            <person name="Wincker P."/>
            <person name="D'Hont A."/>
            <person name="Scarpelli C."/>
            <person name="Weissenbach J."/>
            <person name="Salanoubat M."/>
            <person name="Quetier F."/>
            <person name="Yu Y."/>
            <person name="Kim H.R."/>
            <person name="Rambo T."/>
            <person name="Currie J."/>
            <person name="Collura K."/>
            <person name="Luo M."/>
            <person name="Yang T."/>
            <person name="Ammiraju J.S.S."/>
            <person name="Engler F."/>
            <person name="Soderlund C."/>
            <person name="Wing R.A."/>
            <person name="Palmer L.E."/>
            <person name="de la Bastide M."/>
            <person name="Spiegel L."/>
            <person name="Nascimento L."/>
            <person name="Zutavern T."/>
            <person name="O'Shaughnessy A."/>
            <person name="Dike S."/>
            <person name="Dedhia N."/>
            <person name="Preston R."/>
            <person name="Balija V."/>
            <person name="McCombie W.R."/>
            <person name="Chow T."/>
            <person name="Chen H."/>
            <person name="Chung M."/>
            <person name="Chen C."/>
            <person name="Shaw J."/>
            <person name="Wu H."/>
            <person name="Hsiao K."/>
            <person name="Chao Y."/>
            <person name="Chu M."/>
            <person name="Cheng C."/>
            <person name="Hour A."/>
            <person name="Lee P."/>
            <person name="Lin S."/>
            <person name="Lin Y."/>
            <person name="Liou J."/>
            <person name="Liu S."/>
            <person name="Hsing Y."/>
            <person name="Raghuvanshi S."/>
            <person name="Mohanty A."/>
            <person name="Bharti A.K."/>
            <person name="Gaur A."/>
            <person name="Gupta V."/>
            <person name="Kumar D."/>
            <person name="Ravi V."/>
            <person name="Vij S."/>
            <person name="Kapur A."/>
            <person name="Khurana P."/>
            <person name="Khurana P."/>
            <person name="Khurana J.P."/>
            <person name="Tyagi A.K."/>
            <person name="Gaikwad K."/>
            <person name="Singh A."/>
            <person name="Dalal V."/>
            <person name="Srivastava S."/>
            <person name="Dixit A."/>
            <person name="Pal A.K."/>
            <person name="Ghazi I.A."/>
            <person name="Yadav M."/>
            <person name="Pandit A."/>
            <person name="Bhargava A."/>
            <person name="Sureshbabu K."/>
            <person name="Batra K."/>
            <person name="Sharma T.R."/>
            <person name="Mohapatra T."/>
            <person name="Singh N.K."/>
            <person name="Messing J."/>
            <person name="Nelson A.B."/>
            <person name="Fuks G."/>
            <person name="Kavchok S."/>
            <person name="Keizer G."/>
            <person name="Linton E."/>
            <person name="Llaca V."/>
            <person name="Song R."/>
            <person name="Tanyolac B."/>
            <person name="Young S."/>
            <person name="Ho-Il K."/>
            <person name="Hahn J.H."/>
            <person name="Sangsakoo G."/>
            <person name="Vanavichit A."/>
            <person name="de Mattos Luiz.A.T."/>
            <person name="Zimmer P.D."/>
            <person name="Malone G."/>
            <person name="Dellagostin O."/>
            <person name="de Oliveira A.C."/>
            <person name="Bevan M."/>
            <person name="Bancroft I."/>
            <person name="Minx P."/>
            <person name="Cordum H."/>
            <person name="Wilson R."/>
            <person name="Cheng Z."/>
            <person name="Jin W."/>
            <person name="Jiang J."/>
            <person name="Leong S.A."/>
            <person name="Iwama H."/>
            <person name="Gojobori T."/>
            <person name="Itoh T."/>
            <person name="Niimura Y."/>
            <person name="Fujii Y."/>
            <person name="Habara T."/>
            <person name="Sakai H."/>
            <person name="Sato Y."/>
            <person name="Wilson G."/>
            <person name="Kumar K."/>
            <person name="McCouch S."/>
            <person name="Juretic N."/>
            <person name="Hoen D."/>
            <person name="Wright S."/>
            <person name="Bruskiewich R."/>
            <person name="Bureau T."/>
            <person name="Miyao A."/>
            <person name="Hirochika H."/>
            <person name="Nishikawa T."/>
            <person name="Kadowaki K."/>
            <person name="Sugiura M."/>
            <person name="Burr B."/>
            <person name="Sasaki T."/>
        </authorList>
    </citation>
    <scope>NUCLEOTIDE SEQUENCE [LARGE SCALE GENOMIC DNA]</scope>
    <source>
        <strain evidence="3">cv. Nipponbare</strain>
    </source>
</reference>
<organism evidence="2 3">
    <name type="scientific">Oryza sativa subsp. japonica</name>
    <name type="common">Rice</name>
    <dbReference type="NCBI Taxonomy" id="39947"/>
    <lineage>
        <taxon>Eukaryota</taxon>
        <taxon>Viridiplantae</taxon>
        <taxon>Streptophyta</taxon>
        <taxon>Embryophyta</taxon>
        <taxon>Tracheophyta</taxon>
        <taxon>Spermatophyta</taxon>
        <taxon>Magnoliopsida</taxon>
        <taxon>Liliopsida</taxon>
        <taxon>Poales</taxon>
        <taxon>Poaceae</taxon>
        <taxon>BOP clade</taxon>
        <taxon>Oryzoideae</taxon>
        <taxon>Oryzeae</taxon>
        <taxon>Oryzinae</taxon>
        <taxon>Oryza</taxon>
        <taxon>Oryza sativa</taxon>
    </lineage>
</organism>
<dbReference type="InParanoid" id="A0A0P0WAL1"/>
<name>A0A0P0WAL1_ORYSJ</name>
<evidence type="ECO:0000256" key="1">
    <source>
        <dbReference type="SAM" id="MobiDB-lite"/>
    </source>
</evidence>
<sequence>MTDCRNKMSSSVNLKFAMNLMHSSRPAKTVNSPPNGFFLKERSHGSVGVLAGLPVGVGHGELVLIGEQRRRHGVRRRPHPMRRRRTVGACARATRHRRHPGVREEEGF</sequence>
<feature type="compositionally biased region" description="Basic residues" evidence="1">
    <location>
        <begin position="69"/>
        <end position="86"/>
    </location>
</feature>
<dbReference type="Gramene" id="Os04t0429850-00">
    <property type="protein sequence ID" value="Os04t0429850-00"/>
    <property type="gene ID" value="Os04g0429850"/>
</dbReference>
<keyword evidence="3" id="KW-1185">Reference proteome</keyword>
<reference evidence="2 3" key="3">
    <citation type="journal article" date="2013" name="Rice">
        <title>Improvement of the Oryza sativa Nipponbare reference genome using next generation sequence and optical map data.</title>
        <authorList>
            <person name="Kawahara Y."/>
            <person name="de la Bastide M."/>
            <person name="Hamilton J.P."/>
            <person name="Kanamori H."/>
            <person name="McCombie W.R."/>
            <person name="Ouyang S."/>
            <person name="Schwartz D.C."/>
            <person name="Tanaka T."/>
            <person name="Wu J."/>
            <person name="Zhou S."/>
            <person name="Childs K.L."/>
            <person name="Davidson R.M."/>
            <person name="Lin H."/>
            <person name="Quesada-Ocampo L."/>
            <person name="Vaillancourt B."/>
            <person name="Sakai H."/>
            <person name="Lee S.S."/>
            <person name="Kim J."/>
            <person name="Numa H."/>
            <person name="Itoh T."/>
            <person name="Buell C.R."/>
            <person name="Matsumoto T."/>
        </authorList>
    </citation>
    <scope>NUCLEOTIDE SEQUENCE [LARGE SCALE GENOMIC DNA]</scope>
    <source>
        <strain evidence="3">cv. Nipponbare</strain>
    </source>
</reference>
<dbReference type="PaxDb" id="39947-A0A0P0WAL1"/>
<gene>
    <name evidence="2" type="ordered locus">Os04g0429850</name>
    <name evidence="2" type="ORF">OSNPB_040429850</name>
</gene>
<reference evidence="2 3" key="2">
    <citation type="journal article" date="2013" name="Plant Cell Physiol.">
        <title>Rice Annotation Project Database (RAP-DB): an integrative and interactive database for rice genomics.</title>
        <authorList>
            <person name="Sakai H."/>
            <person name="Lee S.S."/>
            <person name="Tanaka T."/>
            <person name="Numa H."/>
            <person name="Kim J."/>
            <person name="Kawahara Y."/>
            <person name="Wakimoto H."/>
            <person name="Yang C.C."/>
            <person name="Iwamoto M."/>
            <person name="Abe T."/>
            <person name="Yamada Y."/>
            <person name="Muto A."/>
            <person name="Inokuchi H."/>
            <person name="Ikemura T."/>
            <person name="Matsumoto T."/>
            <person name="Sasaki T."/>
            <person name="Itoh T."/>
        </authorList>
    </citation>
    <scope>NUCLEOTIDE SEQUENCE [LARGE SCALE GENOMIC DNA]</scope>
    <source>
        <strain evidence="3">cv. Nipponbare</strain>
    </source>
</reference>
<evidence type="ECO:0000313" key="3">
    <source>
        <dbReference type="Proteomes" id="UP000059680"/>
    </source>
</evidence>
<dbReference type="STRING" id="39947.A0A0P0WAL1"/>